<dbReference type="Proteomes" id="UP001412067">
    <property type="component" value="Unassembled WGS sequence"/>
</dbReference>
<sequence>MNPFKIRLKVDNLIMLLAKANLVGVLRENKRVCDHFGLVVFKKSRIRSFDIKNRKATFWIKPKPPEFKLNFTCHLNNGRVGAGFVLKDSIGQMHYEIHLNFAPASAWEAYLKGAFLAI</sequence>
<name>A0ABR2MBH8_9ASPA</name>
<reference evidence="1 2" key="1">
    <citation type="journal article" date="2022" name="Nat. Plants">
        <title>Genomes of leafy and leafless Platanthera orchids illuminate the evolution of mycoheterotrophy.</title>
        <authorList>
            <person name="Li M.H."/>
            <person name="Liu K.W."/>
            <person name="Li Z."/>
            <person name="Lu H.C."/>
            <person name="Ye Q.L."/>
            <person name="Zhang D."/>
            <person name="Wang J.Y."/>
            <person name="Li Y.F."/>
            <person name="Zhong Z.M."/>
            <person name="Liu X."/>
            <person name="Yu X."/>
            <person name="Liu D.K."/>
            <person name="Tu X.D."/>
            <person name="Liu B."/>
            <person name="Hao Y."/>
            <person name="Liao X.Y."/>
            <person name="Jiang Y.T."/>
            <person name="Sun W.H."/>
            <person name="Chen J."/>
            <person name="Chen Y.Q."/>
            <person name="Ai Y."/>
            <person name="Zhai J.W."/>
            <person name="Wu S.S."/>
            <person name="Zhou Z."/>
            <person name="Hsiao Y.Y."/>
            <person name="Wu W.L."/>
            <person name="Chen Y.Y."/>
            <person name="Lin Y.F."/>
            <person name="Hsu J.L."/>
            <person name="Li C.Y."/>
            <person name="Wang Z.W."/>
            <person name="Zhao X."/>
            <person name="Zhong W.Y."/>
            <person name="Ma X.K."/>
            <person name="Ma L."/>
            <person name="Huang J."/>
            <person name="Chen G.Z."/>
            <person name="Huang M.Z."/>
            <person name="Huang L."/>
            <person name="Peng D.H."/>
            <person name="Luo Y.B."/>
            <person name="Zou S.Q."/>
            <person name="Chen S.P."/>
            <person name="Lan S."/>
            <person name="Tsai W.C."/>
            <person name="Van de Peer Y."/>
            <person name="Liu Z.J."/>
        </authorList>
    </citation>
    <scope>NUCLEOTIDE SEQUENCE [LARGE SCALE GENOMIC DNA]</scope>
    <source>
        <strain evidence="1">Lor288</strain>
    </source>
</reference>
<gene>
    <name evidence="1" type="ORF">KSP40_PGU021645</name>
</gene>
<dbReference type="EMBL" id="JBBWWR010000009">
    <property type="protein sequence ID" value="KAK8961557.1"/>
    <property type="molecule type" value="Genomic_DNA"/>
</dbReference>
<evidence type="ECO:0000313" key="2">
    <source>
        <dbReference type="Proteomes" id="UP001412067"/>
    </source>
</evidence>
<keyword evidence="2" id="KW-1185">Reference proteome</keyword>
<evidence type="ECO:0000313" key="1">
    <source>
        <dbReference type="EMBL" id="KAK8961557.1"/>
    </source>
</evidence>
<organism evidence="1 2">
    <name type="scientific">Platanthera guangdongensis</name>
    <dbReference type="NCBI Taxonomy" id="2320717"/>
    <lineage>
        <taxon>Eukaryota</taxon>
        <taxon>Viridiplantae</taxon>
        <taxon>Streptophyta</taxon>
        <taxon>Embryophyta</taxon>
        <taxon>Tracheophyta</taxon>
        <taxon>Spermatophyta</taxon>
        <taxon>Magnoliopsida</taxon>
        <taxon>Liliopsida</taxon>
        <taxon>Asparagales</taxon>
        <taxon>Orchidaceae</taxon>
        <taxon>Orchidoideae</taxon>
        <taxon>Orchideae</taxon>
        <taxon>Orchidinae</taxon>
        <taxon>Platanthera</taxon>
    </lineage>
</organism>
<protein>
    <submittedName>
        <fullName evidence="1">Uncharacterized protein</fullName>
    </submittedName>
</protein>
<proteinExistence type="predicted"/>
<accession>A0ABR2MBH8</accession>
<comment type="caution">
    <text evidence="1">The sequence shown here is derived from an EMBL/GenBank/DDBJ whole genome shotgun (WGS) entry which is preliminary data.</text>
</comment>